<dbReference type="GeneID" id="56576745"/>
<keyword evidence="7" id="KW-1185">Reference proteome</keyword>
<sequence length="158" mass="15465">MFKAASIASAAVLAIAGFAAPAMAQSISPAGTSFVLSGALTLEQSTTINCNVSLNGTVAADGSSATITGGSFSPGDWQCGLLVSPSGFPWTITPNGGGSITITNIGASSILGSCNGVITTNWNNGTSSVYFPTSTIPGSPNPCKITGTLTSSPGLTIS</sequence>
<feature type="chain" id="PRO_5044569897" evidence="1">
    <location>
        <begin position="25"/>
        <end position="158"/>
    </location>
</feature>
<feature type="signal peptide" evidence="1">
    <location>
        <begin position="1"/>
        <end position="24"/>
    </location>
</feature>
<evidence type="ECO:0000313" key="5">
    <source>
        <dbReference type="Proteomes" id="UP000250358"/>
    </source>
</evidence>
<evidence type="ECO:0000313" key="7">
    <source>
        <dbReference type="Proteomes" id="UP000596117"/>
    </source>
</evidence>
<reference evidence="2 6" key="2">
    <citation type="submission" date="2019-01" db="EMBL/GenBank/DDBJ databases">
        <title>Brevundimonas diminuta Genome sequencing and assembly.</title>
        <authorList>
            <person name="Chen H."/>
        </authorList>
    </citation>
    <scope>NUCLEOTIDE SEQUENCE [LARGE SCALE GENOMIC DNA]</scope>
    <source>
        <strain evidence="2">ATCC</strain>
        <strain evidence="6">ATCC(B) 19146</strain>
    </source>
</reference>
<reference evidence="4 5" key="1">
    <citation type="submission" date="2018-06" db="EMBL/GenBank/DDBJ databases">
        <authorList>
            <consortium name="Pathogen Informatics"/>
            <person name="Doyle S."/>
        </authorList>
    </citation>
    <scope>NUCLEOTIDE SEQUENCE [LARGE SCALE GENOMIC DNA]</scope>
    <source>
        <strain evidence="4 5">NCTC11165</strain>
    </source>
</reference>
<evidence type="ECO:0000313" key="4">
    <source>
        <dbReference type="EMBL" id="SPU43274.1"/>
    </source>
</evidence>
<evidence type="ECO:0000313" key="6">
    <source>
        <dbReference type="Proteomes" id="UP000287388"/>
    </source>
</evidence>
<dbReference type="Proteomes" id="UP000250358">
    <property type="component" value="Unassembled WGS sequence"/>
</dbReference>
<dbReference type="EMBL" id="CP035093">
    <property type="protein sequence ID" value="QAT15270.1"/>
    <property type="molecule type" value="Genomic_DNA"/>
</dbReference>
<dbReference type="AlphaFoldDB" id="A0A246KMV3"/>
<organism evidence="4 5">
    <name type="scientific">Brevundimonas diminuta</name>
    <name type="common">Pseudomonas diminuta</name>
    <dbReference type="NCBI Taxonomy" id="293"/>
    <lineage>
        <taxon>Bacteria</taxon>
        <taxon>Pseudomonadati</taxon>
        <taxon>Pseudomonadota</taxon>
        <taxon>Alphaproteobacteria</taxon>
        <taxon>Caulobacterales</taxon>
        <taxon>Caulobacteraceae</taxon>
        <taxon>Brevundimonas</taxon>
    </lineage>
</organism>
<proteinExistence type="predicted"/>
<gene>
    <name evidence="2" type="ORF">EQG53_13445</name>
    <name evidence="3" type="ORF">I6H83_09020</name>
    <name evidence="4" type="ORF">NCTC11165_01175</name>
</gene>
<protein>
    <submittedName>
        <fullName evidence="2">Protein activator of alkane oxidation PraB</fullName>
    </submittedName>
</protein>
<accession>A0A246KMV3</accession>
<dbReference type="Proteomes" id="UP000287388">
    <property type="component" value="Chromosome"/>
</dbReference>
<dbReference type="Proteomes" id="UP000596117">
    <property type="component" value="Chromosome"/>
</dbReference>
<evidence type="ECO:0000313" key="2">
    <source>
        <dbReference type="EMBL" id="QAT15270.1"/>
    </source>
</evidence>
<dbReference type="KEGG" id="bdm:EQG53_13445"/>
<dbReference type="EMBL" id="CP066026">
    <property type="protein sequence ID" value="QQB87345.1"/>
    <property type="molecule type" value="Genomic_DNA"/>
</dbReference>
<reference evidence="3 7" key="3">
    <citation type="submission" date="2020-12" db="EMBL/GenBank/DDBJ databases">
        <title>FDA dAtabase for Regulatory Grade micrObial Sequences (FDA-ARGOS): Supporting development and validation of Infectious Disease Dx tests.</title>
        <authorList>
            <person name="Kerrigan L."/>
            <person name="Long C."/>
            <person name="Tallon L."/>
            <person name="Sadzewicz L."/>
            <person name="Zhao X."/>
            <person name="Boylan J."/>
            <person name="Ott S."/>
            <person name="Bowen H."/>
            <person name="Vavikolanu K."/>
            <person name="Mehta A."/>
            <person name="Aluvathingal J."/>
            <person name="Nadendla S."/>
            <person name="Yan Y."/>
            <person name="Sichtig H."/>
        </authorList>
    </citation>
    <scope>NUCLEOTIDE SEQUENCE [LARGE SCALE GENOMIC DNA]</scope>
    <source>
        <strain evidence="3 7">FDAARGOS_1026</strain>
    </source>
</reference>
<keyword evidence="1" id="KW-0732">Signal</keyword>
<dbReference type="RefSeq" id="WP_003165228.1">
    <property type="nucleotide sequence ID" value="NZ_BJNC01000004.1"/>
</dbReference>
<evidence type="ECO:0000256" key="1">
    <source>
        <dbReference type="SAM" id="SignalP"/>
    </source>
</evidence>
<name>A0A246KMV3_BREDI</name>
<evidence type="ECO:0000313" key="3">
    <source>
        <dbReference type="EMBL" id="QQB87345.1"/>
    </source>
</evidence>
<dbReference type="EMBL" id="UAQM01000004">
    <property type="protein sequence ID" value="SPU43274.1"/>
    <property type="molecule type" value="Genomic_DNA"/>
</dbReference>